<evidence type="ECO:0000313" key="1">
    <source>
        <dbReference type="EnsemblMetazoa" id="OVOC4959.1"/>
    </source>
</evidence>
<name>A0A8R1TV20_ONCVO</name>
<protein>
    <submittedName>
        <fullName evidence="1">Uncharacterized protein</fullName>
    </submittedName>
</protein>
<dbReference type="Proteomes" id="UP000024404">
    <property type="component" value="Unassembled WGS sequence"/>
</dbReference>
<proteinExistence type="predicted"/>
<organism evidence="1 2">
    <name type="scientific">Onchocerca volvulus</name>
    <dbReference type="NCBI Taxonomy" id="6282"/>
    <lineage>
        <taxon>Eukaryota</taxon>
        <taxon>Metazoa</taxon>
        <taxon>Ecdysozoa</taxon>
        <taxon>Nematoda</taxon>
        <taxon>Chromadorea</taxon>
        <taxon>Rhabditida</taxon>
        <taxon>Spirurina</taxon>
        <taxon>Spiruromorpha</taxon>
        <taxon>Filarioidea</taxon>
        <taxon>Onchocercidae</taxon>
        <taxon>Onchocerca</taxon>
    </lineage>
</organism>
<sequence length="98" mass="10870">MSLPELPYKLEAYGILCQSSKEAIQVGTSEGSQTFRPNASPLLALALDYLLLLEMTISTHSYWSCNLSTFSFNSPDISIKGLCTHRISKPLQPIHQII</sequence>
<reference evidence="1" key="2">
    <citation type="submission" date="2022-06" db="UniProtKB">
        <authorList>
            <consortium name="EnsemblMetazoa"/>
        </authorList>
    </citation>
    <scope>IDENTIFICATION</scope>
</reference>
<keyword evidence="2" id="KW-1185">Reference proteome</keyword>
<accession>A0A8R1TV20</accession>
<reference evidence="2" key="1">
    <citation type="submission" date="2013-10" db="EMBL/GenBank/DDBJ databases">
        <title>Genome sequencing of Onchocerca volvulus.</title>
        <authorList>
            <person name="Cotton J."/>
            <person name="Tsai J."/>
            <person name="Stanley E."/>
            <person name="Tracey A."/>
            <person name="Holroyd N."/>
            <person name="Lustigman S."/>
            <person name="Berriman M."/>
        </authorList>
    </citation>
    <scope>NUCLEOTIDE SEQUENCE</scope>
</reference>
<dbReference type="AlphaFoldDB" id="A0A8R1TV20"/>
<dbReference type="EnsemblMetazoa" id="OVOC4959.1">
    <property type="protein sequence ID" value="OVOC4959.1"/>
    <property type="gene ID" value="WBGene00241768"/>
</dbReference>
<dbReference type="EMBL" id="CMVM020000146">
    <property type="status" value="NOT_ANNOTATED_CDS"/>
    <property type="molecule type" value="Genomic_DNA"/>
</dbReference>
<evidence type="ECO:0000313" key="2">
    <source>
        <dbReference type="Proteomes" id="UP000024404"/>
    </source>
</evidence>